<feature type="transmembrane region" description="Helical" evidence="1">
    <location>
        <begin position="163"/>
        <end position="184"/>
    </location>
</feature>
<reference evidence="2 3" key="1">
    <citation type="submission" date="2017-10" db="EMBL/GenBank/DDBJ databases">
        <title>The draft genome sequence of Lewinella nigricans NBRC 102662.</title>
        <authorList>
            <person name="Wang K."/>
        </authorList>
    </citation>
    <scope>NUCLEOTIDE SEQUENCE [LARGE SCALE GENOMIC DNA]</scope>
    <source>
        <strain evidence="2 3">NBRC 102662</strain>
    </source>
</reference>
<feature type="transmembrane region" description="Helical" evidence="1">
    <location>
        <begin position="92"/>
        <end position="112"/>
    </location>
</feature>
<comment type="caution">
    <text evidence="2">The sequence shown here is derived from an EMBL/GenBank/DDBJ whole genome shotgun (WGS) entry which is preliminary data.</text>
</comment>
<dbReference type="OrthoDB" id="9779233at2"/>
<evidence type="ECO:0000313" key="3">
    <source>
        <dbReference type="Proteomes" id="UP000223913"/>
    </source>
</evidence>
<keyword evidence="1" id="KW-0812">Transmembrane</keyword>
<proteinExistence type="predicted"/>
<name>A0A2D0N0X3_FLAN2</name>
<dbReference type="PROSITE" id="PS50244">
    <property type="entry name" value="S5A_REDUCTASE"/>
    <property type="match status" value="1"/>
</dbReference>
<dbReference type="GO" id="GO:0016020">
    <property type="term" value="C:membrane"/>
    <property type="evidence" value="ECO:0007669"/>
    <property type="project" value="TreeGrafter"/>
</dbReference>
<protein>
    <submittedName>
        <fullName evidence="2">Uncharacterized protein</fullName>
    </submittedName>
</protein>
<keyword evidence="1" id="KW-0472">Membrane</keyword>
<keyword evidence="3" id="KW-1185">Reference proteome</keyword>
<dbReference type="PANTHER" id="PTHR32251:SF17">
    <property type="entry name" value="STEROID 5-ALPHA REDUCTASE C-TERMINAL DOMAIN-CONTAINING PROTEIN"/>
    <property type="match status" value="1"/>
</dbReference>
<dbReference type="RefSeq" id="WP_099154583.1">
    <property type="nucleotide sequence ID" value="NZ_PDUD01000045.1"/>
</dbReference>
<dbReference type="PANTHER" id="PTHR32251">
    <property type="entry name" value="3-OXO-5-ALPHA-STEROID 4-DEHYDROGENASE"/>
    <property type="match status" value="1"/>
</dbReference>
<gene>
    <name evidence="2" type="ORF">CRP01_34225</name>
</gene>
<dbReference type="EMBL" id="PDUD01000045">
    <property type="protein sequence ID" value="PHN02090.1"/>
    <property type="molecule type" value="Genomic_DNA"/>
</dbReference>
<dbReference type="InterPro" id="IPR010721">
    <property type="entry name" value="UstE-like"/>
</dbReference>
<feature type="transmembrane region" description="Helical" evidence="1">
    <location>
        <begin position="65"/>
        <end position="86"/>
    </location>
</feature>
<dbReference type="Gene3D" id="1.20.120.1630">
    <property type="match status" value="1"/>
</dbReference>
<dbReference type="Proteomes" id="UP000223913">
    <property type="component" value="Unassembled WGS sequence"/>
</dbReference>
<organism evidence="2 3">
    <name type="scientific">Flavilitoribacter nigricans (strain ATCC 23147 / DSM 23189 / NBRC 102662 / NCIMB 1420 / SS-2)</name>
    <name type="common">Lewinella nigricans</name>
    <dbReference type="NCBI Taxonomy" id="1122177"/>
    <lineage>
        <taxon>Bacteria</taxon>
        <taxon>Pseudomonadati</taxon>
        <taxon>Bacteroidota</taxon>
        <taxon>Saprospiria</taxon>
        <taxon>Saprospirales</taxon>
        <taxon>Lewinellaceae</taxon>
        <taxon>Flavilitoribacter</taxon>
    </lineage>
</organism>
<feature type="transmembrane region" description="Helical" evidence="1">
    <location>
        <begin position="133"/>
        <end position="157"/>
    </location>
</feature>
<evidence type="ECO:0000256" key="1">
    <source>
        <dbReference type="SAM" id="Phobius"/>
    </source>
</evidence>
<keyword evidence="1" id="KW-1133">Transmembrane helix</keyword>
<dbReference type="AlphaFoldDB" id="A0A2D0N0X3"/>
<evidence type="ECO:0000313" key="2">
    <source>
        <dbReference type="EMBL" id="PHN02090.1"/>
    </source>
</evidence>
<accession>A0A2D0N0X3</accession>
<sequence>MDRSFVQAIMALPVSLLAALGLAWAGSQNGVSAFGLPLFGLCVAVSIGIQWLAFIPAYLLKTERFYDLTGSFTFLTLIILAIWLGPAPDTRSWVLAAAVAIWSVRLGSFLFLRIHSSGSDSRFDEIKQSFSRFLLAWTLQGLWVFFSLAAALAAMTSIRTEAFGIWGILGTLVWLFGFTFEVIADYQKSRFREQPENHDRFIRSGLWSLSRHPNYFGEIVLWTGIAIIAFPVLQGWQYVTLISPVFITLLLTRISGIPPLEKKADEKWGGQAGYEQYKAETPVLIPDLKKILE</sequence>
<feature type="transmembrane region" description="Helical" evidence="1">
    <location>
        <begin position="213"/>
        <end position="230"/>
    </location>
</feature>
<dbReference type="Pfam" id="PF06966">
    <property type="entry name" value="DUF1295"/>
    <property type="match status" value="1"/>
</dbReference>
<feature type="transmembrane region" description="Helical" evidence="1">
    <location>
        <begin position="35"/>
        <end position="58"/>
    </location>
</feature>